<feature type="compositionally biased region" description="Acidic residues" evidence="1">
    <location>
        <begin position="263"/>
        <end position="278"/>
    </location>
</feature>
<evidence type="ECO:0000313" key="4">
    <source>
        <dbReference type="Proteomes" id="UP001236723"/>
    </source>
</evidence>
<evidence type="ECO:0000256" key="1">
    <source>
        <dbReference type="SAM" id="MobiDB-lite"/>
    </source>
</evidence>
<feature type="domain" description="PepSY" evidence="2">
    <location>
        <begin position="136"/>
        <end position="190"/>
    </location>
</feature>
<name>A0ABU0DPM8_9BACI</name>
<dbReference type="RefSeq" id="WP_307065223.1">
    <property type="nucleotide sequence ID" value="NZ_JAUSUP010000001.1"/>
</dbReference>
<protein>
    <submittedName>
        <fullName evidence="3">Membrane protein YkoI</fullName>
    </submittedName>
</protein>
<dbReference type="EMBL" id="JAUSUP010000001">
    <property type="protein sequence ID" value="MDQ0350402.1"/>
    <property type="molecule type" value="Genomic_DNA"/>
</dbReference>
<feature type="region of interest" description="Disordered" evidence="1">
    <location>
        <begin position="94"/>
        <end position="132"/>
    </location>
</feature>
<dbReference type="Proteomes" id="UP001236723">
    <property type="component" value="Unassembled WGS sequence"/>
</dbReference>
<evidence type="ECO:0000259" key="2">
    <source>
        <dbReference type="Pfam" id="PF03413"/>
    </source>
</evidence>
<organism evidence="3 4">
    <name type="scientific">Alkalibacillus filiformis</name>
    <dbReference type="NCBI Taxonomy" id="200990"/>
    <lineage>
        <taxon>Bacteria</taxon>
        <taxon>Bacillati</taxon>
        <taxon>Bacillota</taxon>
        <taxon>Bacilli</taxon>
        <taxon>Bacillales</taxon>
        <taxon>Bacillaceae</taxon>
        <taxon>Alkalibacillus</taxon>
    </lineage>
</organism>
<feature type="domain" description="PepSY" evidence="2">
    <location>
        <begin position="202"/>
        <end position="256"/>
    </location>
</feature>
<gene>
    <name evidence="3" type="ORF">J2R98_000205</name>
</gene>
<feature type="region of interest" description="Disordered" evidence="1">
    <location>
        <begin position="258"/>
        <end position="278"/>
    </location>
</feature>
<dbReference type="InterPro" id="IPR025711">
    <property type="entry name" value="PepSY"/>
</dbReference>
<dbReference type="Gene3D" id="3.10.450.40">
    <property type="match status" value="2"/>
</dbReference>
<proteinExistence type="predicted"/>
<sequence length="278" mass="32087">MKRRQVAWLVGGFILTIFIFVIAQQFIFSPASAEQLSREKAEQHVSERFDGEIKGVHETTSHYEFEVELKTGVYRVSVEKQRGHVEQLTREEAYEYEEEVNEETEVEENQSEEAQEDEESTEEIEEPADEEEPTILSYDQVTSIALNEQEGNITELNLMDEDEPYYQLIIEDEEMVYEMMIDAYEGTVISLQSEAKTPDTVVSEEEAVEIVLSEIEGDVTGVDLREVEGSLYYFMTVVLNEEEQAIAQVNAFSGEIHSVAWEEREEENDDDESEEEEE</sequence>
<evidence type="ECO:0000313" key="3">
    <source>
        <dbReference type="EMBL" id="MDQ0350402.1"/>
    </source>
</evidence>
<accession>A0ABU0DPM8</accession>
<comment type="caution">
    <text evidence="3">The sequence shown here is derived from an EMBL/GenBank/DDBJ whole genome shotgun (WGS) entry which is preliminary data.</text>
</comment>
<dbReference type="Pfam" id="PF03413">
    <property type="entry name" value="PepSY"/>
    <property type="match status" value="2"/>
</dbReference>
<keyword evidence="4" id="KW-1185">Reference proteome</keyword>
<reference evidence="3 4" key="1">
    <citation type="submission" date="2023-07" db="EMBL/GenBank/DDBJ databases">
        <title>Genomic Encyclopedia of Type Strains, Phase IV (KMG-IV): sequencing the most valuable type-strain genomes for metagenomic binning, comparative biology and taxonomic classification.</title>
        <authorList>
            <person name="Goeker M."/>
        </authorList>
    </citation>
    <scope>NUCLEOTIDE SEQUENCE [LARGE SCALE GENOMIC DNA]</scope>
    <source>
        <strain evidence="3 4">DSM 15448</strain>
    </source>
</reference>